<comment type="cofactor">
    <cofactor evidence="1 18">
        <name>Mg(2+)</name>
        <dbReference type="ChEBI" id="CHEBI:18420"/>
    </cofactor>
</comment>
<evidence type="ECO:0000256" key="18">
    <source>
        <dbReference type="PIRSR" id="PIRSR603561-2"/>
    </source>
</evidence>
<evidence type="ECO:0000313" key="20">
    <source>
        <dbReference type="EMBL" id="CDZ79224.1"/>
    </source>
</evidence>
<evidence type="ECO:0000256" key="16">
    <source>
        <dbReference type="ARBA" id="ARBA00042798"/>
    </source>
</evidence>
<comment type="catalytic activity">
    <reaction evidence="11">
        <text>8-oxo-GTP + H2O = 8-oxo-GMP + diphosphate + H(+)</text>
        <dbReference type="Rhea" id="RHEA:67616"/>
        <dbReference type="ChEBI" id="CHEBI:15377"/>
        <dbReference type="ChEBI" id="CHEBI:15378"/>
        <dbReference type="ChEBI" id="CHEBI:33019"/>
        <dbReference type="ChEBI" id="CHEBI:143553"/>
        <dbReference type="ChEBI" id="CHEBI:145694"/>
    </reaction>
</comment>
<dbReference type="PRINTS" id="PR00502">
    <property type="entry name" value="NUDIXFAMILY"/>
</dbReference>
<dbReference type="OrthoDB" id="9810648at2"/>
<dbReference type="GO" id="GO:0035539">
    <property type="term" value="F:8-oxo-7,8-dihydrodeoxyguanosine triphosphate pyrophosphatase activity"/>
    <property type="evidence" value="ECO:0007669"/>
    <property type="project" value="UniProtKB-EC"/>
</dbReference>
<dbReference type="PROSITE" id="PS00893">
    <property type="entry name" value="NUDIX_BOX"/>
    <property type="match status" value="1"/>
</dbReference>
<dbReference type="InterPro" id="IPR015797">
    <property type="entry name" value="NUDIX_hydrolase-like_dom_sf"/>
</dbReference>
<evidence type="ECO:0000256" key="1">
    <source>
        <dbReference type="ARBA" id="ARBA00001946"/>
    </source>
</evidence>
<evidence type="ECO:0000256" key="14">
    <source>
        <dbReference type="ARBA" id="ARBA00041592"/>
    </source>
</evidence>
<evidence type="ECO:0000256" key="4">
    <source>
        <dbReference type="ARBA" id="ARBA00022705"/>
    </source>
</evidence>
<dbReference type="GO" id="GO:0006260">
    <property type="term" value="P:DNA replication"/>
    <property type="evidence" value="ECO:0007669"/>
    <property type="project" value="UniProtKB-KW"/>
</dbReference>
<keyword evidence="3" id="KW-0515">Mutator protein</keyword>
<dbReference type="PROSITE" id="PS51462">
    <property type="entry name" value="NUDIX"/>
    <property type="match status" value="1"/>
</dbReference>
<dbReference type="InterPro" id="IPR029119">
    <property type="entry name" value="MutY_C"/>
</dbReference>
<evidence type="ECO:0000256" key="10">
    <source>
        <dbReference type="ARBA" id="ARBA00035861"/>
    </source>
</evidence>
<evidence type="ECO:0000313" key="21">
    <source>
        <dbReference type="Proteomes" id="UP000044071"/>
    </source>
</evidence>
<evidence type="ECO:0000256" key="9">
    <source>
        <dbReference type="ARBA" id="ARBA00023204"/>
    </source>
</evidence>
<dbReference type="CDD" id="cd03425">
    <property type="entry name" value="NUDIX_MutT_NudA_like"/>
    <property type="match status" value="1"/>
</dbReference>
<dbReference type="InterPro" id="IPR020476">
    <property type="entry name" value="Nudix_hydrolase"/>
</dbReference>
<organism evidence="20 21">
    <name type="scientific">Legionella massiliensis</name>
    <dbReference type="NCBI Taxonomy" id="1034943"/>
    <lineage>
        <taxon>Bacteria</taxon>
        <taxon>Pseudomonadati</taxon>
        <taxon>Pseudomonadota</taxon>
        <taxon>Gammaproteobacteria</taxon>
        <taxon>Legionellales</taxon>
        <taxon>Legionellaceae</taxon>
        <taxon>Legionella</taxon>
    </lineage>
</organism>
<keyword evidence="21" id="KW-1185">Reference proteome</keyword>
<evidence type="ECO:0000259" key="19">
    <source>
        <dbReference type="PROSITE" id="PS51462"/>
    </source>
</evidence>
<dbReference type="GO" id="GO:0008413">
    <property type="term" value="F:8-oxo-7,8-dihydroguanosine triphosphate pyrophosphatase activity"/>
    <property type="evidence" value="ECO:0007669"/>
    <property type="project" value="InterPro"/>
</dbReference>
<keyword evidence="8 18" id="KW-0460">Magnesium</keyword>
<evidence type="ECO:0000256" key="11">
    <source>
        <dbReference type="ARBA" id="ARBA00036904"/>
    </source>
</evidence>
<dbReference type="Pfam" id="PF14815">
    <property type="entry name" value="NUDIX_4"/>
    <property type="match status" value="1"/>
</dbReference>
<dbReference type="InterPro" id="IPR000086">
    <property type="entry name" value="NUDIX_hydrolase_dom"/>
</dbReference>
<proteinExistence type="inferred from homology"/>
<dbReference type="GO" id="GO:0044716">
    <property type="term" value="F:8-oxo-GDP phosphatase activity"/>
    <property type="evidence" value="ECO:0007669"/>
    <property type="project" value="TreeGrafter"/>
</dbReference>
<evidence type="ECO:0000256" key="2">
    <source>
        <dbReference type="ARBA" id="ARBA00005582"/>
    </source>
</evidence>
<evidence type="ECO:0000256" key="12">
    <source>
        <dbReference type="ARBA" id="ARBA00038905"/>
    </source>
</evidence>
<evidence type="ECO:0000256" key="5">
    <source>
        <dbReference type="ARBA" id="ARBA00022723"/>
    </source>
</evidence>
<dbReference type="InterPro" id="IPR003561">
    <property type="entry name" value="Mutator_MutT"/>
</dbReference>
<gene>
    <name evidence="20" type="primary">mutT</name>
    <name evidence="20" type="ORF">BN59_03542</name>
</gene>
<name>A0A078L567_9GAMM</name>
<dbReference type="InterPro" id="IPR020084">
    <property type="entry name" value="NUDIX_hydrolase_CS"/>
</dbReference>
<accession>A0A078L567</accession>
<dbReference type="GO" id="GO:0046872">
    <property type="term" value="F:metal ion binding"/>
    <property type="evidence" value="ECO:0007669"/>
    <property type="project" value="UniProtKB-KW"/>
</dbReference>
<feature type="binding site" evidence="17">
    <location>
        <position position="20"/>
    </location>
    <ligand>
        <name>8-oxo-dGTP</name>
        <dbReference type="ChEBI" id="CHEBI:77896"/>
    </ligand>
</feature>
<keyword evidence="9" id="KW-0234">DNA repair</keyword>
<dbReference type="PANTHER" id="PTHR47707:SF1">
    <property type="entry name" value="NUDIX HYDROLASE FAMILY PROTEIN"/>
    <property type="match status" value="1"/>
</dbReference>
<dbReference type="GO" id="GO:0044715">
    <property type="term" value="F:8-oxo-dGDP phosphatase activity"/>
    <property type="evidence" value="ECO:0007669"/>
    <property type="project" value="TreeGrafter"/>
</dbReference>
<dbReference type="SUPFAM" id="SSF55811">
    <property type="entry name" value="Nudix"/>
    <property type="match status" value="1"/>
</dbReference>
<feature type="binding site" evidence="18">
    <location>
        <position position="54"/>
    </location>
    <ligand>
        <name>Mg(2+)</name>
        <dbReference type="ChEBI" id="CHEBI:18420"/>
    </ligand>
</feature>
<feature type="binding site" evidence="17">
    <location>
        <position position="117"/>
    </location>
    <ligand>
        <name>8-oxo-dGTP</name>
        <dbReference type="ChEBI" id="CHEBI:77896"/>
    </ligand>
</feature>
<comment type="catalytic activity">
    <reaction evidence="10">
        <text>8-oxo-dGTP + H2O = 8-oxo-dGMP + diphosphate + H(+)</text>
        <dbReference type="Rhea" id="RHEA:31575"/>
        <dbReference type="ChEBI" id="CHEBI:15377"/>
        <dbReference type="ChEBI" id="CHEBI:15378"/>
        <dbReference type="ChEBI" id="CHEBI:33019"/>
        <dbReference type="ChEBI" id="CHEBI:63224"/>
        <dbReference type="ChEBI" id="CHEBI:77896"/>
        <dbReference type="EC" id="3.6.1.55"/>
    </reaction>
</comment>
<evidence type="ECO:0000256" key="13">
    <source>
        <dbReference type="ARBA" id="ARBA00040794"/>
    </source>
</evidence>
<keyword evidence="5 18" id="KW-0479">Metal-binding</keyword>
<dbReference type="NCBIfam" id="TIGR00586">
    <property type="entry name" value="mutt"/>
    <property type="match status" value="1"/>
</dbReference>
<dbReference type="GO" id="GO:0006281">
    <property type="term" value="P:DNA repair"/>
    <property type="evidence" value="ECO:0007669"/>
    <property type="project" value="UniProtKB-KW"/>
</dbReference>
<dbReference type="EMBL" id="CCSB01000004">
    <property type="protein sequence ID" value="CDZ79224.1"/>
    <property type="molecule type" value="Genomic_DNA"/>
</dbReference>
<dbReference type="eggNOG" id="COG1051">
    <property type="taxonomic scope" value="Bacteria"/>
</dbReference>
<feature type="binding site" evidence="18">
    <location>
        <position position="34"/>
    </location>
    <ligand>
        <name>Mg(2+)</name>
        <dbReference type="ChEBI" id="CHEBI:18420"/>
    </ligand>
</feature>
<feature type="binding site" evidence="17">
    <location>
        <begin position="31"/>
        <end position="34"/>
    </location>
    <ligand>
        <name>8-oxo-dGTP</name>
        <dbReference type="ChEBI" id="CHEBI:77896"/>
    </ligand>
</feature>
<dbReference type="AlphaFoldDB" id="A0A078L567"/>
<dbReference type="InterPro" id="IPR047127">
    <property type="entry name" value="MutT-like"/>
</dbReference>
<dbReference type="PANTHER" id="PTHR47707">
    <property type="entry name" value="8-OXO-DGTP DIPHOSPHATASE"/>
    <property type="match status" value="1"/>
</dbReference>
<evidence type="ECO:0000256" key="3">
    <source>
        <dbReference type="ARBA" id="ARBA00022457"/>
    </source>
</evidence>
<dbReference type="EC" id="3.6.1.55" evidence="12"/>
<comment type="similarity">
    <text evidence="2">Belongs to the Nudix hydrolase family.</text>
</comment>
<reference evidence="20 21" key="1">
    <citation type="submission" date="2014-06" db="EMBL/GenBank/DDBJ databases">
        <authorList>
            <person name="Urmite Genomes Urmite Genomes"/>
        </authorList>
    </citation>
    <scope>NUCLEOTIDE SEQUENCE [LARGE SCALE GENOMIC DNA]</scope>
</reference>
<evidence type="ECO:0000256" key="15">
    <source>
        <dbReference type="ARBA" id="ARBA00041979"/>
    </source>
</evidence>
<protein>
    <recommendedName>
        <fullName evidence="13">8-oxo-dGTP diphosphatase</fullName>
        <ecNumber evidence="12">3.6.1.55</ecNumber>
    </recommendedName>
    <alternativeName>
        <fullName evidence="16">7,8-dihydro-8-oxoguanine-triphosphatase</fullName>
    </alternativeName>
    <alternativeName>
        <fullName evidence="15">Mutator protein MutT</fullName>
    </alternativeName>
    <alternativeName>
        <fullName evidence="14">dGTP pyrophosphohydrolase</fullName>
    </alternativeName>
</protein>
<keyword evidence="4" id="KW-0235">DNA replication</keyword>
<dbReference type="Proteomes" id="UP000044071">
    <property type="component" value="Unassembled WGS sequence"/>
</dbReference>
<keyword evidence="6" id="KW-0227">DNA damage</keyword>
<evidence type="ECO:0000256" key="17">
    <source>
        <dbReference type="PIRSR" id="PIRSR603561-1"/>
    </source>
</evidence>
<evidence type="ECO:0000256" key="8">
    <source>
        <dbReference type="ARBA" id="ARBA00022842"/>
    </source>
</evidence>
<sequence length="129" mass="14814">MKVAVAVIFDDSQRVLITRRPEHASHGGMWEFPGGKLEEGELPAAALIREIKEEVGLDILDYCFLTTIFHDYVTKTVDLLIFRVDRFQGEAYCRESQSDLRWIPVDELNSYEFPEANKQVIALIQKQIA</sequence>
<dbReference type="RefSeq" id="WP_044012411.1">
    <property type="nucleotide sequence ID" value="NZ_CCVW01000004.1"/>
</dbReference>
<feature type="domain" description="Nudix hydrolase" evidence="19">
    <location>
        <begin position="1"/>
        <end position="127"/>
    </location>
</feature>
<dbReference type="STRING" id="1034943.BN59_03542"/>
<dbReference type="Gene3D" id="3.90.79.10">
    <property type="entry name" value="Nucleoside Triphosphate Pyrophosphohydrolase"/>
    <property type="match status" value="1"/>
</dbReference>
<evidence type="ECO:0000256" key="6">
    <source>
        <dbReference type="ARBA" id="ARBA00022763"/>
    </source>
</evidence>
<evidence type="ECO:0000256" key="7">
    <source>
        <dbReference type="ARBA" id="ARBA00022801"/>
    </source>
</evidence>
<keyword evidence="7" id="KW-0378">Hydrolase</keyword>